<protein>
    <submittedName>
        <fullName evidence="1">Uncharacterized protein</fullName>
    </submittedName>
</protein>
<dbReference type="Proteomes" id="UP001203338">
    <property type="component" value="Unassembled WGS sequence"/>
</dbReference>
<keyword evidence="2" id="KW-1185">Reference proteome</keyword>
<proteinExistence type="predicted"/>
<gene>
    <name evidence="1" type="ORF">M3P05_18510</name>
</gene>
<name>A0ABT0PKK2_9GAMM</name>
<evidence type="ECO:0000313" key="2">
    <source>
        <dbReference type="Proteomes" id="UP001203338"/>
    </source>
</evidence>
<evidence type="ECO:0000313" key="1">
    <source>
        <dbReference type="EMBL" id="MCL6271915.1"/>
    </source>
</evidence>
<dbReference type="SUPFAM" id="SSF52540">
    <property type="entry name" value="P-loop containing nucleoside triphosphate hydrolases"/>
    <property type="match status" value="1"/>
</dbReference>
<dbReference type="InterPro" id="IPR027417">
    <property type="entry name" value="P-loop_NTPase"/>
</dbReference>
<comment type="caution">
    <text evidence="1">The sequence shown here is derived from an EMBL/GenBank/DDBJ whole genome shotgun (WGS) entry which is preliminary data.</text>
</comment>
<sequence length="623" mass="69732">MKRNPQGINLDEGVPLKGQQDFDILHLDLFPKETEELNFWLNNGTVPLRLGGQIGTGKTTLINKVLSDAGVTPDITLHFDHESINPKQGEFYGIALAGFIAAALKFQVDLSEISLPEELNHAECSTWETLHTVLSPAKRTLAAHRLRRSVIAEFEQDTDYINGVLTDIAKAITVQKKKPLFILASGIDKFTTSGAAFISIQNLLNTLASFKTLFEVNAVHLFLKEVSGAFSRTEKLCLTACTDEQMQALIRKRMGVYSTSIHDNLIKHLADHASGNPRQALRLLVHYLEAKKQRIAGDDCFARAVLATELDYFLYADKPSDGLIDVVKKDSSLLSNMFMLPGDKETALRALYGNWILITDQPDKNGLWPVTVNRLIETIFNKPQAPDEPEKILLKHYADIHDQSAQGLSLPTSWKSHQATLDQLNLDHGLELNLAEILDVLAAALLSKDRADRVIIAYRDAELVQPARDYLFAKANTFEYQACKHLSLPGGSTESPLEALDDLLAEDTNTSIDIYSLDFGEQWTPKQLTALDSQRDAFIFSQMIWWIPEKVLKSYLSHWTQLRQLFEIYILDDELLGSLSEEDIQADITFFSDLVEEVDESAPGSMVNSLKAVLQYLKKVKHG</sequence>
<dbReference type="RefSeq" id="WP_249701583.1">
    <property type="nucleotide sequence ID" value="NZ_JAMFLX010000037.1"/>
</dbReference>
<organism evidence="1 2">
    <name type="scientific">Parendozoicomonas callyspongiae</name>
    <dbReference type="NCBI Taxonomy" id="2942213"/>
    <lineage>
        <taxon>Bacteria</taxon>
        <taxon>Pseudomonadati</taxon>
        <taxon>Pseudomonadota</taxon>
        <taxon>Gammaproteobacteria</taxon>
        <taxon>Oceanospirillales</taxon>
        <taxon>Endozoicomonadaceae</taxon>
        <taxon>Parendozoicomonas</taxon>
    </lineage>
</organism>
<dbReference type="EMBL" id="JAMFLX010000037">
    <property type="protein sequence ID" value="MCL6271915.1"/>
    <property type="molecule type" value="Genomic_DNA"/>
</dbReference>
<accession>A0ABT0PKK2</accession>
<reference evidence="1 2" key="1">
    <citation type="submission" date="2022-05" db="EMBL/GenBank/DDBJ databases">
        <authorList>
            <person name="Park J.-S."/>
        </authorList>
    </citation>
    <scope>NUCLEOTIDE SEQUENCE [LARGE SCALE GENOMIC DNA]</scope>
    <source>
        <strain evidence="1 2">2012CJ34-2</strain>
    </source>
</reference>